<dbReference type="GO" id="GO:0010333">
    <property type="term" value="F:terpene synthase activity"/>
    <property type="evidence" value="ECO:0007669"/>
    <property type="project" value="InterPro"/>
</dbReference>
<reference evidence="2 3" key="1">
    <citation type="journal article" date="2019" name="G3 (Bethesda)">
        <title>Sequencing of a Wild Apple (Malus baccata) Genome Unravels the Differences Between Cultivated and Wild Apple Species Regarding Disease Resistance and Cold Tolerance.</title>
        <authorList>
            <person name="Chen X."/>
        </authorList>
    </citation>
    <scope>NUCLEOTIDE SEQUENCE [LARGE SCALE GENOMIC DNA]</scope>
    <source>
        <strain evidence="3">cv. Shandingzi</strain>
        <tissue evidence="2">Leaves</tissue>
    </source>
</reference>
<dbReference type="EMBL" id="VIEB01008046">
    <property type="protein sequence ID" value="TQD68850.1"/>
    <property type="molecule type" value="Genomic_DNA"/>
</dbReference>
<dbReference type="InterPro" id="IPR036965">
    <property type="entry name" value="Terpene_synth_N_sf"/>
</dbReference>
<feature type="domain" description="Terpene synthase N-terminal" evidence="1">
    <location>
        <begin position="8"/>
        <end position="48"/>
    </location>
</feature>
<dbReference type="AlphaFoldDB" id="A0A540K3S3"/>
<proteinExistence type="predicted"/>
<dbReference type="Proteomes" id="UP000315295">
    <property type="component" value="Unassembled WGS sequence"/>
</dbReference>
<dbReference type="Gene3D" id="1.50.10.130">
    <property type="entry name" value="Terpene synthase, N-terminal domain"/>
    <property type="match status" value="1"/>
</dbReference>
<evidence type="ECO:0000313" key="2">
    <source>
        <dbReference type="EMBL" id="TQD68850.1"/>
    </source>
</evidence>
<evidence type="ECO:0000259" key="1">
    <source>
        <dbReference type="Pfam" id="PF01397"/>
    </source>
</evidence>
<gene>
    <name evidence="2" type="ORF">C1H46_045617</name>
</gene>
<evidence type="ECO:0000313" key="3">
    <source>
        <dbReference type="Proteomes" id="UP000315295"/>
    </source>
</evidence>
<comment type="caution">
    <text evidence="2">The sequence shown here is derived from an EMBL/GenBank/DDBJ whole genome shotgun (WGS) entry which is preliminary data.</text>
</comment>
<keyword evidence="3" id="KW-1185">Reference proteome</keyword>
<dbReference type="InterPro" id="IPR008930">
    <property type="entry name" value="Terpenoid_cyclase/PrenylTrfase"/>
</dbReference>
<dbReference type="SUPFAM" id="SSF48239">
    <property type="entry name" value="Terpenoid cyclases/Protein prenyltransferases"/>
    <property type="match status" value="1"/>
</dbReference>
<name>A0A540K3S3_MALBA</name>
<organism evidence="2 3">
    <name type="scientific">Malus baccata</name>
    <name type="common">Siberian crab apple</name>
    <name type="synonym">Pyrus baccata</name>
    <dbReference type="NCBI Taxonomy" id="106549"/>
    <lineage>
        <taxon>Eukaryota</taxon>
        <taxon>Viridiplantae</taxon>
        <taxon>Streptophyta</taxon>
        <taxon>Embryophyta</taxon>
        <taxon>Tracheophyta</taxon>
        <taxon>Spermatophyta</taxon>
        <taxon>Magnoliopsida</taxon>
        <taxon>eudicotyledons</taxon>
        <taxon>Gunneridae</taxon>
        <taxon>Pentapetalae</taxon>
        <taxon>rosids</taxon>
        <taxon>fabids</taxon>
        <taxon>Rosales</taxon>
        <taxon>Rosaceae</taxon>
        <taxon>Amygdaloideae</taxon>
        <taxon>Maleae</taxon>
        <taxon>Malus</taxon>
    </lineage>
</organism>
<dbReference type="InterPro" id="IPR001906">
    <property type="entry name" value="Terpene_synth_N"/>
</dbReference>
<accession>A0A540K3S3</accession>
<sequence length="50" mass="5769">MIDYNENNDNDINTLTALEFIDDIQRLGLGYHFENDIRIALNKILNNSDG</sequence>
<protein>
    <recommendedName>
        <fullName evidence="1">Terpene synthase N-terminal domain-containing protein</fullName>
    </recommendedName>
</protein>
<dbReference type="Pfam" id="PF01397">
    <property type="entry name" value="Terpene_synth"/>
    <property type="match status" value="1"/>
</dbReference>